<feature type="region of interest" description="Disordered" evidence="1">
    <location>
        <begin position="1"/>
        <end position="24"/>
    </location>
</feature>
<evidence type="ECO:0000313" key="3">
    <source>
        <dbReference type="Proteomes" id="UP001224775"/>
    </source>
</evidence>
<dbReference type="Proteomes" id="UP001224775">
    <property type="component" value="Unassembled WGS sequence"/>
</dbReference>
<comment type="caution">
    <text evidence="2">The sequence shown here is derived from an EMBL/GenBank/DDBJ whole genome shotgun (WGS) entry which is preliminary data.</text>
</comment>
<evidence type="ECO:0000313" key="2">
    <source>
        <dbReference type="EMBL" id="KAK1734820.1"/>
    </source>
</evidence>
<feature type="region of interest" description="Disordered" evidence="1">
    <location>
        <begin position="128"/>
        <end position="148"/>
    </location>
</feature>
<organism evidence="2 3">
    <name type="scientific">Skeletonema marinoi</name>
    <dbReference type="NCBI Taxonomy" id="267567"/>
    <lineage>
        <taxon>Eukaryota</taxon>
        <taxon>Sar</taxon>
        <taxon>Stramenopiles</taxon>
        <taxon>Ochrophyta</taxon>
        <taxon>Bacillariophyta</taxon>
        <taxon>Coscinodiscophyceae</taxon>
        <taxon>Thalassiosirophycidae</taxon>
        <taxon>Thalassiosirales</taxon>
        <taxon>Skeletonemataceae</taxon>
        <taxon>Skeletonema</taxon>
        <taxon>Skeletonema marinoi-dohrnii complex</taxon>
    </lineage>
</organism>
<dbReference type="AlphaFoldDB" id="A0AAD9D6M2"/>
<keyword evidence="3" id="KW-1185">Reference proteome</keyword>
<proteinExistence type="predicted"/>
<protein>
    <submittedName>
        <fullName evidence="2">Uncharacterized protein</fullName>
    </submittedName>
</protein>
<reference evidence="2" key="1">
    <citation type="submission" date="2023-06" db="EMBL/GenBank/DDBJ databases">
        <title>Survivors Of The Sea: Transcriptome response of Skeletonema marinoi to long-term dormancy.</title>
        <authorList>
            <person name="Pinder M.I.M."/>
            <person name="Kourtchenko O."/>
            <person name="Robertson E.K."/>
            <person name="Larsson T."/>
            <person name="Maumus F."/>
            <person name="Osuna-Cruz C.M."/>
            <person name="Vancaester E."/>
            <person name="Stenow R."/>
            <person name="Vandepoele K."/>
            <person name="Ploug H."/>
            <person name="Bruchert V."/>
            <person name="Godhe A."/>
            <person name="Topel M."/>
        </authorList>
    </citation>
    <scope>NUCLEOTIDE SEQUENCE</scope>
    <source>
        <strain evidence="2">R05AC</strain>
    </source>
</reference>
<name>A0AAD9D6M2_9STRA</name>
<evidence type="ECO:0000256" key="1">
    <source>
        <dbReference type="SAM" id="MobiDB-lite"/>
    </source>
</evidence>
<gene>
    <name evidence="2" type="ORF">QTG54_014693</name>
</gene>
<dbReference type="EMBL" id="JATAAI010000037">
    <property type="protein sequence ID" value="KAK1734820.1"/>
    <property type="molecule type" value="Genomic_DNA"/>
</dbReference>
<sequence length="148" mass="16082">MQCMQDNGGGAAVSTGRSTQTQRHRILQPKAEAQTLSSEQNSNKLRTIICAGKTNVNLVARLLGLDEASISTTHYVAVGDRCPGWKTGKCSKAGGFMYSFTFNCKDCGLDIQASTEDYLRDLKKNHKKKGKGMFGSSQCDNARKGKKV</sequence>
<accession>A0AAD9D6M2</accession>